<keyword evidence="3" id="KW-0813">Transport</keyword>
<dbReference type="CDD" id="cd07306">
    <property type="entry name" value="Porin3_VDAC"/>
    <property type="match status" value="1"/>
</dbReference>
<evidence type="ECO:0000256" key="11">
    <source>
        <dbReference type="SAM" id="MobiDB-lite"/>
    </source>
</evidence>
<evidence type="ECO:0000256" key="4">
    <source>
        <dbReference type="ARBA" id="ARBA00022452"/>
    </source>
</evidence>
<name>A0A9P0DLD1_PHYSR</name>
<evidence type="ECO:0000256" key="3">
    <source>
        <dbReference type="ARBA" id="ARBA00022448"/>
    </source>
</evidence>
<keyword evidence="4" id="KW-1134">Transmembrane beta strand</keyword>
<keyword evidence="8" id="KW-0626">Porin</keyword>
<keyword evidence="5" id="KW-0812">Transmembrane</keyword>
<dbReference type="InterPro" id="IPR023614">
    <property type="entry name" value="Porin_dom_sf"/>
</dbReference>
<keyword evidence="13" id="KW-1185">Reference proteome</keyword>
<keyword evidence="10" id="KW-0472">Membrane</keyword>
<feature type="region of interest" description="Disordered" evidence="11">
    <location>
        <begin position="1"/>
        <end position="27"/>
    </location>
</feature>
<dbReference type="EMBL" id="OU900106">
    <property type="protein sequence ID" value="CAH1164706.1"/>
    <property type="molecule type" value="Genomic_DNA"/>
</dbReference>
<proteinExistence type="inferred from homology"/>
<evidence type="ECO:0000313" key="12">
    <source>
        <dbReference type="EMBL" id="CAH1164706.1"/>
    </source>
</evidence>
<reference evidence="12" key="1">
    <citation type="submission" date="2022-01" db="EMBL/GenBank/DDBJ databases">
        <authorList>
            <person name="King R."/>
        </authorList>
    </citation>
    <scope>NUCLEOTIDE SEQUENCE</scope>
</reference>
<comment type="subcellular location">
    <subcellularLocation>
        <location evidence="1">Mitochondrion outer membrane</location>
    </subcellularLocation>
</comment>
<evidence type="ECO:0000256" key="5">
    <source>
        <dbReference type="ARBA" id="ARBA00022692"/>
    </source>
</evidence>
<evidence type="ECO:0000256" key="7">
    <source>
        <dbReference type="ARBA" id="ARBA00023065"/>
    </source>
</evidence>
<dbReference type="GO" id="GO:0015288">
    <property type="term" value="F:porin activity"/>
    <property type="evidence" value="ECO:0007669"/>
    <property type="project" value="UniProtKB-KW"/>
</dbReference>
<evidence type="ECO:0000256" key="10">
    <source>
        <dbReference type="ARBA" id="ARBA00023136"/>
    </source>
</evidence>
<dbReference type="Proteomes" id="UP001153712">
    <property type="component" value="Chromosome 13"/>
</dbReference>
<evidence type="ECO:0000256" key="1">
    <source>
        <dbReference type="ARBA" id="ARBA00004294"/>
    </source>
</evidence>
<dbReference type="GO" id="GO:0008308">
    <property type="term" value="F:voltage-gated monoatomic anion channel activity"/>
    <property type="evidence" value="ECO:0007669"/>
    <property type="project" value="InterPro"/>
</dbReference>
<comment type="similarity">
    <text evidence="2">Belongs to the eukaryotic mitochondrial porin family.</text>
</comment>
<accession>A0A9P0DLD1</accession>
<evidence type="ECO:0008006" key="14">
    <source>
        <dbReference type="Google" id="ProtNLM"/>
    </source>
</evidence>
<evidence type="ECO:0000256" key="6">
    <source>
        <dbReference type="ARBA" id="ARBA00022787"/>
    </source>
</evidence>
<dbReference type="InterPro" id="IPR027246">
    <property type="entry name" value="Porin_Euk/Tom40"/>
</dbReference>
<sequence>MENPYKKNLDQTVFSSKSSPAFNPDSQTCESLKLKDVTCKAPGSETKSELLEMSPTPYSDLGKRARDLFSKGYHFGLIKLDCRTTTASGVHFHSGGQSEQESGKVSGSFESKYTIKDYGISFTEKWTTDNTLGTEVTVTDQGLKGLKVTAGVNFSPQEGIKSGVAKLAYANEKFAANADADLKGDGQLVKASAVVGHQGWLTGYQGTFDVQNTKLAKSNFSLGFSTKDFVLHTEVNDGQLFSGAIYQQVNPKMETGVNLSWATSGEKTVFGLACKYDLDQDASLRAKINNSSQIGLGYQQRLRDGVTLTLSTLIDGRNFNQGGHKIGLALELEA</sequence>
<dbReference type="PANTHER" id="PTHR11743:SF70">
    <property type="entry name" value="GH26960P-RELATED"/>
    <property type="match status" value="1"/>
</dbReference>
<dbReference type="PRINTS" id="PR00185">
    <property type="entry name" value="EUKARYTPORIN"/>
</dbReference>
<gene>
    <name evidence="12" type="ORF">PHYEVI_LOCUS3517</name>
</gene>
<protein>
    <recommendedName>
        <fullName evidence="14">Voltage-dependent anion-selective channel protein 3</fullName>
    </recommendedName>
</protein>
<feature type="compositionally biased region" description="Polar residues" evidence="11">
    <location>
        <begin position="10"/>
        <end position="27"/>
    </location>
</feature>
<keyword evidence="7" id="KW-0406">Ion transport</keyword>
<dbReference type="GO" id="GO:0046930">
    <property type="term" value="C:pore complex"/>
    <property type="evidence" value="ECO:0007669"/>
    <property type="project" value="UniProtKB-KW"/>
</dbReference>
<keyword evidence="6" id="KW-1000">Mitochondrion outer membrane</keyword>
<evidence type="ECO:0000256" key="9">
    <source>
        <dbReference type="ARBA" id="ARBA00023128"/>
    </source>
</evidence>
<dbReference type="PANTHER" id="PTHR11743">
    <property type="entry name" value="VOLTAGE-DEPENDENT ANION-SELECTIVE CHANNEL"/>
    <property type="match status" value="1"/>
</dbReference>
<evidence type="ECO:0000313" key="13">
    <source>
        <dbReference type="Proteomes" id="UP001153712"/>
    </source>
</evidence>
<dbReference type="FunFam" id="2.40.160.10:FF:000001">
    <property type="entry name" value="Voltage-dependent anion-selective channel protein 2"/>
    <property type="match status" value="1"/>
</dbReference>
<dbReference type="Pfam" id="PF01459">
    <property type="entry name" value="Porin_3"/>
    <property type="match status" value="1"/>
</dbReference>
<dbReference type="AlphaFoldDB" id="A0A9P0DLD1"/>
<dbReference type="Gene3D" id="2.40.160.10">
    <property type="entry name" value="Porin"/>
    <property type="match status" value="1"/>
</dbReference>
<evidence type="ECO:0000256" key="8">
    <source>
        <dbReference type="ARBA" id="ARBA00023114"/>
    </source>
</evidence>
<dbReference type="InterPro" id="IPR001925">
    <property type="entry name" value="Porin_Euk"/>
</dbReference>
<evidence type="ECO:0000256" key="2">
    <source>
        <dbReference type="ARBA" id="ARBA00007780"/>
    </source>
</evidence>
<keyword evidence="9" id="KW-0496">Mitochondrion</keyword>
<dbReference type="GO" id="GO:0005741">
    <property type="term" value="C:mitochondrial outer membrane"/>
    <property type="evidence" value="ECO:0007669"/>
    <property type="project" value="UniProtKB-SubCell"/>
</dbReference>
<dbReference type="OrthoDB" id="7827681at2759"/>
<organism evidence="12 13">
    <name type="scientific">Phyllotreta striolata</name>
    <name type="common">Striped flea beetle</name>
    <name type="synonym">Crioceris striolata</name>
    <dbReference type="NCBI Taxonomy" id="444603"/>
    <lineage>
        <taxon>Eukaryota</taxon>
        <taxon>Metazoa</taxon>
        <taxon>Ecdysozoa</taxon>
        <taxon>Arthropoda</taxon>
        <taxon>Hexapoda</taxon>
        <taxon>Insecta</taxon>
        <taxon>Pterygota</taxon>
        <taxon>Neoptera</taxon>
        <taxon>Endopterygota</taxon>
        <taxon>Coleoptera</taxon>
        <taxon>Polyphaga</taxon>
        <taxon>Cucujiformia</taxon>
        <taxon>Chrysomeloidea</taxon>
        <taxon>Chrysomelidae</taxon>
        <taxon>Galerucinae</taxon>
        <taxon>Alticini</taxon>
        <taxon>Phyllotreta</taxon>
    </lineage>
</organism>